<feature type="disulfide bond" evidence="14">
    <location>
        <begin position="33"/>
        <end position="64"/>
    </location>
</feature>
<evidence type="ECO:0000259" key="17">
    <source>
        <dbReference type="PROSITE" id="PS52012"/>
    </source>
</evidence>
<keyword evidence="14" id="KW-0408">Iron</keyword>
<feature type="transmembrane region" description="Helical" evidence="15">
    <location>
        <begin position="96"/>
        <end position="116"/>
    </location>
</feature>
<feature type="transmembrane region" description="Helical" evidence="15">
    <location>
        <begin position="262"/>
        <end position="281"/>
    </location>
</feature>
<keyword evidence="12" id="KW-0449">Lipoprotein</keyword>
<dbReference type="InterPro" id="IPR008427">
    <property type="entry name" value="Extracellular_membr_CFEM_dom"/>
</dbReference>
<keyword evidence="9 15" id="KW-1133">Transmembrane helix</keyword>
<evidence type="ECO:0000256" key="12">
    <source>
        <dbReference type="ARBA" id="ARBA00023288"/>
    </source>
</evidence>
<keyword evidence="14" id="KW-0479">Metal-binding</keyword>
<keyword evidence="8 16" id="KW-0732">Signal</keyword>
<evidence type="ECO:0000256" key="5">
    <source>
        <dbReference type="ARBA" id="ARBA00022525"/>
    </source>
</evidence>
<dbReference type="Pfam" id="PF05730">
    <property type="entry name" value="CFEM"/>
    <property type="match status" value="1"/>
</dbReference>
<keyword evidence="11 14" id="KW-1015">Disulfide bond</keyword>
<feature type="chain" id="PRO_5035424989" description="CFEM domain-containing protein" evidence="16">
    <location>
        <begin position="21"/>
        <end position="326"/>
    </location>
</feature>
<keyword evidence="14" id="KW-0349">Heme</keyword>
<evidence type="ECO:0000256" key="3">
    <source>
        <dbReference type="ARBA" id="ARBA00004613"/>
    </source>
</evidence>
<proteinExistence type="inferred from homology"/>
<dbReference type="EMBL" id="JAGPXD010000001">
    <property type="protein sequence ID" value="KAH7374848.1"/>
    <property type="molecule type" value="Genomic_DNA"/>
</dbReference>
<comment type="caution">
    <text evidence="18">The sequence shown here is derived from an EMBL/GenBank/DDBJ whole genome shotgun (WGS) entry which is preliminary data.</text>
</comment>
<evidence type="ECO:0000256" key="1">
    <source>
        <dbReference type="ARBA" id="ARBA00004141"/>
    </source>
</evidence>
<dbReference type="AlphaFoldDB" id="A0A8K0TUA1"/>
<dbReference type="Pfam" id="PF20684">
    <property type="entry name" value="Fung_rhodopsin"/>
    <property type="match status" value="1"/>
</dbReference>
<name>A0A8K0TUA1_9PEZI</name>
<evidence type="ECO:0000313" key="19">
    <source>
        <dbReference type="Proteomes" id="UP000813385"/>
    </source>
</evidence>
<feature type="transmembrane region" description="Helical" evidence="15">
    <location>
        <begin position="293"/>
        <end position="311"/>
    </location>
</feature>
<reference evidence="18" key="1">
    <citation type="journal article" date="2021" name="Nat. Commun.">
        <title>Genetic determinants of endophytism in the Arabidopsis root mycobiome.</title>
        <authorList>
            <person name="Mesny F."/>
            <person name="Miyauchi S."/>
            <person name="Thiergart T."/>
            <person name="Pickel B."/>
            <person name="Atanasova L."/>
            <person name="Karlsson M."/>
            <person name="Huettel B."/>
            <person name="Barry K.W."/>
            <person name="Haridas S."/>
            <person name="Chen C."/>
            <person name="Bauer D."/>
            <person name="Andreopoulos W."/>
            <person name="Pangilinan J."/>
            <person name="LaButti K."/>
            <person name="Riley R."/>
            <person name="Lipzen A."/>
            <person name="Clum A."/>
            <person name="Drula E."/>
            <person name="Henrissat B."/>
            <person name="Kohler A."/>
            <person name="Grigoriev I.V."/>
            <person name="Martin F.M."/>
            <person name="Hacquard S."/>
        </authorList>
    </citation>
    <scope>NUCLEOTIDE SEQUENCE</scope>
    <source>
        <strain evidence="18">MPI-CAGE-AT-0016</strain>
    </source>
</reference>
<feature type="signal peptide" evidence="16">
    <location>
        <begin position="1"/>
        <end position="20"/>
    </location>
</feature>
<evidence type="ECO:0000256" key="13">
    <source>
        <dbReference type="ARBA" id="ARBA00038359"/>
    </source>
</evidence>
<organism evidence="18 19">
    <name type="scientific">Plectosphaerella cucumerina</name>
    <dbReference type="NCBI Taxonomy" id="40658"/>
    <lineage>
        <taxon>Eukaryota</taxon>
        <taxon>Fungi</taxon>
        <taxon>Dikarya</taxon>
        <taxon>Ascomycota</taxon>
        <taxon>Pezizomycotina</taxon>
        <taxon>Sordariomycetes</taxon>
        <taxon>Hypocreomycetidae</taxon>
        <taxon>Glomerellales</taxon>
        <taxon>Plectosphaerellaceae</taxon>
        <taxon>Plectosphaerella</taxon>
    </lineage>
</organism>
<evidence type="ECO:0000256" key="8">
    <source>
        <dbReference type="ARBA" id="ARBA00022729"/>
    </source>
</evidence>
<feature type="transmembrane region" description="Helical" evidence="15">
    <location>
        <begin position="128"/>
        <end position="151"/>
    </location>
</feature>
<evidence type="ECO:0000256" key="11">
    <source>
        <dbReference type="ARBA" id="ARBA00023157"/>
    </source>
</evidence>
<keyword evidence="5" id="KW-0964">Secreted</keyword>
<comment type="similarity">
    <text evidence="4">Belongs to the RBT5 family.</text>
</comment>
<dbReference type="GO" id="GO:0046872">
    <property type="term" value="F:metal ion binding"/>
    <property type="evidence" value="ECO:0007669"/>
    <property type="project" value="UniProtKB-UniRule"/>
</dbReference>
<dbReference type="GO" id="GO:0005576">
    <property type="term" value="C:extracellular region"/>
    <property type="evidence" value="ECO:0007669"/>
    <property type="project" value="UniProtKB-SubCell"/>
</dbReference>
<evidence type="ECO:0000256" key="14">
    <source>
        <dbReference type="PROSITE-ProRule" id="PRU01356"/>
    </source>
</evidence>
<feature type="disulfide bond" evidence="14">
    <location>
        <begin position="29"/>
        <end position="69"/>
    </location>
</feature>
<comment type="similarity">
    <text evidence="13">Belongs to the SAT4 family.</text>
</comment>
<dbReference type="OrthoDB" id="2496787at2759"/>
<feature type="transmembrane region" description="Helical" evidence="15">
    <location>
        <begin position="171"/>
        <end position="199"/>
    </location>
</feature>
<dbReference type="InterPro" id="IPR049326">
    <property type="entry name" value="Rhodopsin_dom_fungi"/>
</dbReference>
<evidence type="ECO:0000256" key="4">
    <source>
        <dbReference type="ARBA" id="ARBA00010031"/>
    </source>
</evidence>
<comment type="subcellular location">
    <subcellularLocation>
        <location evidence="2">Membrane</location>
        <topology evidence="2">Lipid-anchor</topology>
        <topology evidence="2">GPI-anchor</topology>
    </subcellularLocation>
    <subcellularLocation>
        <location evidence="1">Membrane</location>
        <topology evidence="1">Multi-pass membrane protein</topology>
    </subcellularLocation>
    <subcellularLocation>
        <location evidence="3">Secreted</location>
    </subcellularLocation>
</comment>
<dbReference type="SMART" id="SM00747">
    <property type="entry name" value="CFEM"/>
    <property type="match status" value="1"/>
</dbReference>
<dbReference type="PANTHER" id="PTHR33048:SF143">
    <property type="entry name" value="EXTRACELLULAR MEMBRANE PROTEIN CFEM DOMAIN-CONTAINING PROTEIN-RELATED"/>
    <property type="match status" value="1"/>
</dbReference>
<feature type="transmembrane region" description="Helical" evidence="15">
    <location>
        <begin position="211"/>
        <end position="231"/>
    </location>
</feature>
<gene>
    <name evidence="18" type="ORF">B0T11DRAFT_313584</name>
</gene>
<dbReference type="Proteomes" id="UP000813385">
    <property type="component" value="Unassembled WGS sequence"/>
</dbReference>
<evidence type="ECO:0000256" key="6">
    <source>
        <dbReference type="ARBA" id="ARBA00022622"/>
    </source>
</evidence>
<dbReference type="GO" id="GO:0098552">
    <property type="term" value="C:side of membrane"/>
    <property type="evidence" value="ECO:0007669"/>
    <property type="project" value="UniProtKB-KW"/>
</dbReference>
<evidence type="ECO:0000256" key="9">
    <source>
        <dbReference type="ARBA" id="ARBA00022989"/>
    </source>
</evidence>
<evidence type="ECO:0000256" key="15">
    <source>
        <dbReference type="SAM" id="Phobius"/>
    </source>
</evidence>
<protein>
    <recommendedName>
        <fullName evidence="17">CFEM domain-containing protein</fullName>
    </recommendedName>
</protein>
<evidence type="ECO:0000256" key="2">
    <source>
        <dbReference type="ARBA" id="ARBA00004589"/>
    </source>
</evidence>
<evidence type="ECO:0000313" key="18">
    <source>
        <dbReference type="EMBL" id="KAH7374848.1"/>
    </source>
</evidence>
<feature type="domain" description="CFEM" evidence="17">
    <location>
        <begin position="1"/>
        <end position="112"/>
    </location>
</feature>
<dbReference type="PROSITE" id="PS52012">
    <property type="entry name" value="CFEM"/>
    <property type="match status" value="1"/>
</dbReference>
<dbReference type="InterPro" id="IPR052337">
    <property type="entry name" value="SAT4-like"/>
</dbReference>
<dbReference type="PANTHER" id="PTHR33048">
    <property type="entry name" value="PTH11-LIKE INTEGRAL MEMBRANE PROTEIN (AFU_ORTHOLOGUE AFUA_5G11245)"/>
    <property type="match status" value="1"/>
</dbReference>
<accession>A0A8K0TUA1</accession>
<keyword evidence="7 15" id="KW-0812">Transmembrane</keyword>
<evidence type="ECO:0000256" key="10">
    <source>
        <dbReference type="ARBA" id="ARBA00023136"/>
    </source>
</evidence>
<evidence type="ECO:0000256" key="7">
    <source>
        <dbReference type="ARBA" id="ARBA00022692"/>
    </source>
</evidence>
<feature type="disulfide bond" evidence="14">
    <location>
        <begin position="52"/>
        <end position="85"/>
    </location>
</feature>
<keyword evidence="6" id="KW-0336">GPI-anchor</keyword>
<feature type="binding site" description="axial binding residue" evidence="14">
    <location>
        <position position="47"/>
    </location>
    <ligand>
        <name>heme</name>
        <dbReference type="ChEBI" id="CHEBI:30413"/>
    </ligand>
    <ligandPart>
        <name>Fe</name>
        <dbReference type="ChEBI" id="CHEBI:18248"/>
    </ligandPart>
</feature>
<keyword evidence="19" id="KW-1185">Reference proteome</keyword>
<keyword evidence="6" id="KW-0325">Glycoprotein</keyword>
<evidence type="ECO:0000256" key="16">
    <source>
        <dbReference type="SAM" id="SignalP"/>
    </source>
</evidence>
<keyword evidence="10 15" id="KW-0472">Membrane</keyword>
<feature type="disulfide bond" evidence="14">
    <location>
        <begin position="43"/>
        <end position="50"/>
    </location>
</feature>
<sequence>MKAASLAVLFPLVTLAGAQASFMPSLPACSIQCFESNVSASSCLPTDIQCLCGDTAFLGAVQTCQASSCSIKEILTSTNVTLNACGVPPGDHSTKLVAIPAAFGLAVITLVAIRVVSRSWSSSLKLEWDDYLILCSAAFATILNALCFPMTRYGMGKDFWSIPHENIDRVLMYLYLAMIPYMISEMLAQMSLLAFYLRVFGGSSNWVRRGSWILICFSASFGIANTFSMIFQCTPIPFFWQSWAGEVTGSCINIKVFSWVRASIQIAMDASILSLPLPALLKLRMNKRKKAQLLVMFALGFTITIISILRLESLVQFAATQNPTCK</sequence>